<proteinExistence type="predicted"/>
<dbReference type="InterPro" id="IPR001387">
    <property type="entry name" value="Cro/C1-type_HTH"/>
</dbReference>
<dbReference type="PANTHER" id="PTHR46558:SF11">
    <property type="entry name" value="HTH-TYPE TRANSCRIPTIONAL REGULATOR XRE"/>
    <property type="match status" value="1"/>
</dbReference>
<evidence type="ECO:0000313" key="4">
    <source>
        <dbReference type="Proteomes" id="UP000634672"/>
    </source>
</evidence>
<keyword evidence="1" id="KW-0238">DNA-binding</keyword>
<comment type="caution">
    <text evidence="3">The sequence shown here is derived from an EMBL/GenBank/DDBJ whole genome shotgun (WGS) entry which is preliminary data.</text>
</comment>
<dbReference type="PROSITE" id="PS50943">
    <property type="entry name" value="HTH_CROC1"/>
    <property type="match status" value="1"/>
</dbReference>
<evidence type="ECO:0000256" key="1">
    <source>
        <dbReference type="ARBA" id="ARBA00023125"/>
    </source>
</evidence>
<dbReference type="SMART" id="SM00530">
    <property type="entry name" value="HTH_XRE"/>
    <property type="match status" value="1"/>
</dbReference>
<dbReference type="RefSeq" id="WP_187024683.1">
    <property type="nucleotide sequence ID" value="NZ_JACOPB010000029.1"/>
</dbReference>
<protein>
    <submittedName>
        <fullName evidence="3">Helix-turn-helix transcriptional regulator</fullName>
    </submittedName>
</protein>
<reference evidence="3 4" key="1">
    <citation type="submission" date="2020-08" db="EMBL/GenBank/DDBJ databases">
        <title>Genome public.</title>
        <authorList>
            <person name="Liu C."/>
            <person name="Sun Q."/>
        </authorList>
    </citation>
    <scope>NUCLEOTIDE SEQUENCE [LARGE SCALE GENOMIC DNA]</scope>
    <source>
        <strain evidence="3 4">NSJ-66</strain>
    </source>
</reference>
<sequence length="120" mass="13866">MGMSERIKERRLAMNYTQEELAQKLGLQKSAIAKYENGRVENIKRSVIAQMAKTLDCSPSYLMGWEDHKDIETAASALDLIYNDKNIQLITEKCSQLKNEASIKRLLRYIDLLIEEENEL</sequence>
<name>A0ABR7HGB1_9FIRM</name>
<dbReference type="PANTHER" id="PTHR46558">
    <property type="entry name" value="TRACRIPTIONAL REGULATORY PROTEIN-RELATED-RELATED"/>
    <property type="match status" value="1"/>
</dbReference>
<evidence type="ECO:0000313" key="3">
    <source>
        <dbReference type="EMBL" id="MBC5712226.1"/>
    </source>
</evidence>
<evidence type="ECO:0000259" key="2">
    <source>
        <dbReference type="PROSITE" id="PS50943"/>
    </source>
</evidence>
<organism evidence="3 4">
    <name type="scientific">Hungatella hominis</name>
    <dbReference type="NCBI Taxonomy" id="2763050"/>
    <lineage>
        <taxon>Bacteria</taxon>
        <taxon>Bacillati</taxon>
        <taxon>Bacillota</taxon>
        <taxon>Clostridia</taxon>
        <taxon>Lachnospirales</taxon>
        <taxon>Lachnospiraceae</taxon>
        <taxon>Hungatella</taxon>
    </lineage>
</organism>
<dbReference type="Gene3D" id="1.10.260.40">
    <property type="entry name" value="lambda repressor-like DNA-binding domains"/>
    <property type="match status" value="1"/>
</dbReference>
<dbReference type="CDD" id="cd00093">
    <property type="entry name" value="HTH_XRE"/>
    <property type="match status" value="1"/>
</dbReference>
<dbReference type="EMBL" id="JACOPB010000029">
    <property type="protein sequence ID" value="MBC5712226.1"/>
    <property type="molecule type" value="Genomic_DNA"/>
</dbReference>
<dbReference type="Proteomes" id="UP000634672">
    <property type="component" value="Unassembled WGS sequence"/>
</dbReference>
<dbReference type="Pfam" id="PF01381">
    <property type="entry name" value="HTH_3"/>
    <property type="match status" value="1"/>
</dbReference>
<feature type="domain" description="HTH cro/C1-type" evidence="2">
    <location>
        <begin position="7"/>
        <end position="62"/>
    </location>
</feature>
<dbReference type="SUPFAM" id="SSF47413">
    <property type="entry name" value="lambda repressor-like DNA-binding domains"/>
    <property type="match status" value="1"/>
</dbReference>
<accession>A0ABR7HGB1</accession>
<dbReference type="InterPro" id="IPR010982">
    <property type="entry name" value="Lambda_DNA-bd_dom_sf"/>
</dbReference>
<gene>
    <name evidence="3" type="ORF">H8S75_30405</name>
</gene>
<keyword evidence="4" id="KW-1185">Reference proteome</keyword>